<dbReference type="Proteomes" id="UP000762676">
    <property type="component" value="Unassembled WGS sequence"/>
</dbReference>
<dbReference type="SUPFAM" id="SSF49410">
    <property type="entry name" value="Alpha-macroglobulin receptor domain"/>
    <property type="match status" value="1"/>
</dbReference>
<comment type="caution">
    <text evidence="1">The sequence shown here is derived from an EMBL/GenBank/DDBJ whole genome shotgun (WGS) entry which is preliminary data.</text>
</comment>
<gene>
    <name evidence="1" type="ORF">ElyMa_004228400</name>
</gene>
<reference evidence="1 2" key="1">
    <citation type="journal article" date="2021" name="Elife">
        <title>Chloroplast acquisition without the gene transfer in kleptoplastic sea slugs, Plakobranchus ocellatus.</title>
        <authorList>
            <person name="Maeda T."/>
            <person name="Takahashi S."/>
            <person name="Yoshida T."/>
            <person name="Shimamura S."/>
            <person name="Takaki Y."/>
            <person name="Nagai Y."/>
            <person name="Toyoda A."/>
            <person name="Suzuki Y."/>
            <person name="Arimoto A."/>
            <person name="Ishii H."/>
            <person name="Satoh N."/>
            <person name="Nishiyama T."/>
            <person name="Hasebe M."/>
            <person name="Maruyama T."/>
            <person name="Minagawa J."/>
            <person name="Obokata J."/>
            <person name="Shigenobu S."/>
        </authorList>
    </citation>
    <scope>NUCLEOTIDE SEQUENCE [LARGE SCALE GENOMIC DNA]</scope>
</reference>
<organism evidence="1 2">
    <name type="scientific">Elysia marginata</name>
    <dbReference type="NCBI Taxonomy" id="1093978"/>
    <lineage>
        <taxon>Eukaryota</taxon>
        <taxon>Metazoa</taxon>
        <taxon>Spiralia</taxon>
        <taxon>Lophotrochozoa</taxon>
        <taxon>Mollusca</taxon>
        <taxon>Gastropoda</taxon>
        <taxon>Heterobranchia</taxon>
        <taxon>Euthyneura</taxon>
        <taxon>Panpulmonata</taxon>
        <taxon>Sacoglossa</taxon>
        <taxon>Placobranchoidea</taxon>
        <taxon>Plakobranchidae</taxon>
        <taxon>Elysia</taxon>
    </lineage>
</organism>
<dbReference type="AlphaFoldDB" id="A0AAV4GQJ2"/>
<evidence type="ECO:0000313" key="1">
    <source>
        <dbReference type="EMBL" id="GFR87647.1"/>
    </source>
</evidence>
<dbReference type="Gene3D" id="2.60.40.690">
    <property type="entry name" value="Alpha-macroglobulin, receptor-binding domain"/>
    <property type="match status" value="1"/>
</dbReference>
<sequence length="81" mass="8896">MSQIDSEGIAVRAQFLGAPSGVLTKARPRSIKVYDYYKPSSEASETYELHQVADNEFCNRVGDVGVCAVLLNVSRPCSRFP</sequence>
<dbReference type="InterPro" id="IPR036595">
    <property type="entry name" value="A-macroglobulin_rcpt-bd_sf"/>
</dbReference>
<keyword evidence="2" id="KW-1185">Reference proteome</keyword>
<evidence type="ECO:0000313" key="2">
    <source>
        <dbReference type="Proteomes" id="UP000762676"/>
    </source>
</evidence>
<protein>
    <submittedName>
        <fullName evidence="1">Uncharacterized protein</fullName>
    </submittedName>
</protein>
<dbReference type="EMBL" id="BMAT01008554">
    <property type="protein sequence ID" value="GFR87647.1"/>
    <property type="molecule type" value="Genomic_DNA"/>
</dbReference>
<dbReference type="GO" id="GO:0005576">
    <property type="term" value="C:extracellular region"/>
    <property type="evidence" value="ECO:0007669"/>
    <property type="project" value="InterPro"/>
</dbReference>
<name>A0AAV4GQJ2_9GAST</name>
<accession>A0AAV4GQJ2</accession>
<proteinExistence type="predicted"/>